<proteinExistence type="inferred from homology"/>
<dbReference type="SUPFAM" id="SSF55326">
    <property type="entry name" value="PurM N-terminal domain-like"/>
    <property type="match status" value="1"/>
</dbReference>
<keyword evidence="1" id="KW-0067">ATP-binding</keyword>
<evidence type="ECO:0000313" key="3">
    <source>
        <dbReference type="EMBL" id="OWJ53815.1"/>
    </source>
</evidence>
<accession>A0A211YLA1</accession>
<keyword evidence="1" id="KW-0784">Thiamine biosynthesis</keyword>
<feature type="binding site" evidence="1">
    <location>
        <position position="85"/>
    </location>
    <ligand>
        <name>Mg(2+)</name>
        <dbReference type="ChEBI" id="CHEBI:18420"/>
        <label>3</label>
    </ligand>
</feature>
<dbReference type="PANTHER" id="PTHR30270">
    <property type="entry name" value="THIAMINE-MONOPHOSPHATE KINASE"/>
    <property type="match status" value="1"/>
</dbReference>
<dbReference type="EMBL" id="NCQP01000009">
    <property type="protein sequence ID" value="OWJ53815.1"/>
    <property type="molecule type" value="Genomic_DNA"/>
</dbReference>
<comment type="caution">
    <text evidence="3">The sequence shown here is derived from an EMBL/GenBank/DDBJ whole genome shotgun (WGS) entry which is preliminary data.</text>
</comment>
<sequence>MVLQRRSSIRLADIGEHRTAELLAELLWGQWRCPSLAPGDDASCAGPGSPRLLVKIDGGSIASNMAPWMSLRDLGWLQVAAAASDLAAKAARPLVFLISLGLAPETLLEELEELVSGAAEAARVHGGWLAGGDLNSCHGQGCGWVDVAAVGVARAAPVPRQPRRGDLVYTTAGRLGLGGLVFHSLAAGTWREDMESYPRAFMDMSRPIARLGFAELAERLPRGCLTSSVDTSDGLAYSLWLLSRAAGAAVEVEDTPVEREAIDYASEKGLDPLELALYGGQEFEIVFTVKPSCASIVEEEAEKVGLRIARMGRVLDGPGPRLLHRGRTLEPRGWDNFLGWSVS</sequence>
<comment type="miscellaneous">
    <text evidence="1">Reaction mechanism of ThiL seems to utilize a direct, inline transfer of the gamma-phosphate of ATP to TMP rather than a phosphorylated enzyme intermediate.</text>
</comment>
<protein>
    <recommendedName>
        <fullName evidence="1">Thiamine-monophosphate kinase</fullName>
        <shortName evidence="1">TMP kinase</shortName>
        <shortName evidence="1">Thiamine-phosphate kinase</shortName>
        <ecNumber evidence="1">2.7.4.16</ecNumber>
    </recommendedName>
</protein>
<evidence type="ECO:0000256" key="1">
    <source>
        <dbReference type="HAMAP-Rule" id="MF_02128"/>
    </source>
</evidence>
<evidence type="ECO:0000313" key="4">
    <source>
        <dbReference type="Proteomes" id="UP000196694"/>
    </source>
</evidence>
<keyword evidence="4" id="KW-1185">Reference proteome</keyword>
<feature type="binding site" evidence="1">
    <location>
        <position position="57"/>
    </location>
    <ligand>
        <name>Mg(2+)</name>
        <dbReference type="ChEBI" id="CHEBI:18420"/>
        <label>2</label>
    </ligand>
</feature>
<dbReference type="Pfam" id="PF00586">
    <property type="entry name" value="AIRS"/>
    <property type="match status" value="1"/>
</dbReference>
<feature type="binding site" evidence="1">
    <location>
        <position position="133"/>
    </location>
    <ligand>
        <name>Mg(2+)</name>
        <dbReference type="ChEBI" id="CHEBI:18420"/>
        <label>1</label>
    </ligand>
</feature>
<feature type="binding site" evidence="1">
    <location>
        <position position="41"/>
    </location>
    <ligand>
        <name>Mg(2+)</name>
        <dbReference type="ChEBI" id="CHEBI:18420"/>
        <label>4</label>
    </ligand>
</feature>
<dbReference type="InterPro" id="IPR006283">
    <property type="entry name" value="ThiL-like"/>
</dbReference>
<dbReference type="EC" id="2.7.4.16" evidence="1"/>
<dbReference type="InterPro" id="IPR016188">
    <property type="entry name" value="PurM-like_N"/>
</dbReference>
<feature type="binding site" evidence="1">
    <location>
        <position position="230"/>
    </location>
    <ligand>
        <name>Mg(2+)</name>
        <dbReference type="ChEBI" id="CHEBI:18420"/>
        <label>3</label>
    </ligand>
</feature>
<dbReference type="Proteomes" id="UP000196694">
    <property type="component" value="Unassembled WGS sequence"/>
</dbReference>
<gene>
    <name evidence="1" type="primary">thiL</name>
    <name evidence="3" type="ORF">Pdsh_10280</name>
</gene>
<feature type="binding site" evidence="1">
    <location>
        <position position="41"/>
    </location>
    <ligand>
        <name>Mg(2+)</name>
        <dbReference type="ChEBI" id="CHEBI:18420"/>
        <label>3</label>
    </ligand>
</feature>
<feature type="binding site" evidence="1">
    <location>
        <position position="57"/>
    </location>
    <ligand>
        <name>Mg(2+)</name>
        <dbReference type="ChEBI" id="CHEBI:18420"/>
        <label>1</label>
    </ligand>
</feature>
<dbReference type="SUPFAM" id="SSF56042">
    <property type="entry name" value="PurM C-terminal domain-like"/>
    <property type="match status" value="1"/>
</dbReference>
<feature type="domain" description="PurM-like N-terminal" evidence="2">
    <location>
        <begin position="39"/>
        <end position="152"/>
    </location>
</feature>
<comment type="caution">
    <text evidence="1">Lacks conserved residue(s) required for the propagation of feature annotation.</text>
</comment>
<dbReference type="GO" id="GO:0009229">
    <property type="term" value="P:thiamine diphosphate biosynthetic process"/>
    <property type="evidence" value="ECO:0007669"/>
    <property type="project" value="UniProtKB-UniRule"/>
</dbReference>
<keyword evidence="1" id="KW-0479">Metal-binding</keyword>
<dbReference type="PANTHER" id="PTHR30270:SF0">
    <property type="entry name" value="THIAMINE-MONOPHOSPHATE KINASE"/>
    <property type="match status" value="1"/>
</dbReference>
<dbReference type="PIRSF" id="PIRSF005303">
    <property type="entry name" value="Thiam_monoph_kin"/>
    <property type="match status" value="1"/>
</dbReference>
<dbReference type="Gene3D" id="3.30.1330.10">
    <property type="entry name" value="PurM-like, N-terminal domain"/>
    <property type="match status" value="1"/>
</dbReference>
<comment type="similarity">
    <text evidence="1">Belongs to the thiamine-monophosphate kinase family.</text>
</comment>
<dbReference type="HAMAP" id="MF_02128">
    <property type="entry name" value="TMP_kinase"/>
    <property type="match status" value="1"/>
</dbReference>
<feature type="binding site" evidence="1">
    <location>
        <position position="85"/>
    </location>
    <ligand>
        <name>Mg(2+)</name>
        <dbReference type="ChEBI" id="CHEBI:18420"/>
        <label>4</label>
    </ligand>
</feature>
<dbReference type="GO" id="GO:0000287">
    <property type="term" value="F:magnesium ion binding"/>
    <property type="evidence" value="ECO:0007669"/>
    <property type="project" value="UniProtKB-UniRule"/>
</dbReference>
<dbReference type="InterPro" id="IPR036921">
    <property type="entry name" value="PurM-like_N_sf"/>
</dbReference>
<comment type="function">
    <text evidence="1">Catalyzes the ATP-dependent phosphorylation of thiamine-monophosphate (TMP) to form thiamine-pyrophosphate (TPP), the active form of vitamin B1.</text>
</comment>
<evidence type="ECO:0000259" key="2">
    <source>
        <dbReference type="Pfam" id="PF00586"/>
    </source>
</evidence>
<keyword evidence="1" id="KW-0547">Nucleotide-binding</keyword>
<dbReference type="GO" id="GO:0009228">
    <property type="term" value="P:thiamine biosynthetic process"/>
    <property type="evidence" value="ECO:0007669"/>
    <property type="project" value="UniProtKB-KW"/>
</dbReference>
<feature type="binding site" evidence="1">
    <location>
        <position position="160"/>
    </location>
    <ligand>
        <name>ATP</name>
        <dbReference type="ChEBI" id="CHEBI:30616"/>
    </ligand>
</feature>
<comment type="pathway">
    <text evidence="1">Cofactor biosynthesis; thiamine diphosphate biosynthesis; thiamine diphosphate from thiamine phosphate: step 1/1.</text>
</comment>
<dbReference type="UniPathway" id="UPA00060">
    <property type="reaction ID" value="UER00142"/>
</dbReference>
<dbReference type="GO" id="GO:0005524">
    <property type="term" value="F:ATP binding"/>
    <property type="evidence" value="ECO:0007669"/>
    <property type="project" value="UniProtKB-UniRule"/>
</dbReference>
<feature type="binding site" evidence="1">
    <location>
        <position position="334"/>
    </location>
    <ligand>
        <name>substrate</name>
    </ligand>
</feature>
<name>A0A211YLA1_9CREN</name>
<keyword evidence="1" id="KW-0460">Magnesium</keyword>
<dbReference type="AlphaFoldDB" id="A0A211YLA1"/>
<feature type="binding site" evidence="1">
    <location>
        <position position="232"/>
    </location>
    <ligand>
        <name>ATP</name>
        <dbReference type="ChEBI" id="CHEBI:30616"/>
    </ligand>
</feature>
<feature type="binding site" evidence="1">
    <location>
        <position position="233"/>
    </location>
    <ligand>
        <name>Mg(2+)</name>
        <dbReference type="ChEBI" id="CHEBI:18420"/>
        <label>5</label>
    </ligand>
</feature>
<feature type="binding site" evidence="1">
    <location>
        <begin position="132"/>
        <end position="133"/>
    </location>
    <ligand>
        <name>ATP</name>
        <dbReference type="ChEBI" id="CHEBI:30616"/>
    </ligand>
</feature>
<dbReference type="InterPro" id="IPR036676">
    <property type="entry name" value="PurM-like_C_sf"/>
</dbReference>
<dbReference type="Gene3D" id="3.90.650.10">
    <property type="entry name" value="PurM-like C-terminal domain"/>
    <property type="match status" value="1"/>
</dbReference>
<organism evidence="3 4">
    <name type="scientific">Pyrodictium delaneyi</name>
    <dbReference type="NCBI Taxonomy" id="1273541"/>
    <lineage>
        <taxon>Archaea</taxon>
        <taxon>Thermoproteota</taxon>
        <taxon>Thermoprotei</taxon>
        <taxon>Desulfurococcales</taxon>
        <taxon>Pyrodictiaceae</taxon>
        <taxon>Pyrodictium</taxon>
    </lineage>
</organism>
<reference evidence="3 4" key="1">
    <citation type="submission" date="2017-05" db="EMBL/GenBank/DDBJ databases">
        <title>The draft genome of the hyperthermophilic archaeon 'Pyrodictium delaneyi strain Hulk', an iron and nitrate reducer, reveals the capacity for sulfate reduction.</title>
        <authorList>
            <person name="Demey L.M."/>
            <person name="Miller C."/>
            <person name="Manzella M."/>
            <person name="Reguera G."/>
            <person name="Kashefi K."/>
        </authorList>
    </citation>
    <scope>NUCLEOTIDE SEQUENCE [LARGE SCALE GENOMIC DNA]</scope>
    <source>
        <strain evidence="3 4">Hulk</strain>
    </source>
</reference>
<dbReference type="GO" id="GO:0009030">
    <property type="term" value="F:thiamine-phosphate kinase activity"/>
    <property type="evidence" value="ECO:0007669"/>
    <property type="project" value="UniProtKB-UniRule"/>
</dbReference>
<keyword evidence="1" id="KW-0418">Kinase</keyword>
<keyword evidence="1" id="KW-0808">Transferase</keyword>
<comment type="catalytic activity">
    <reaction evidence="1">
        <text>thiamine phosphate + ATP = thiamine diphosphate + ADP</text>
        <dbReference type="Rhea" id="RHEA:15913"/>
        <dbReference type="ChEBI" id="CHEBI:30616"/>
        <dbReference type="ChEBI" id="CHEBI:37575"/>
        <dbReference type="ChEBI" id="CHEBI:58937"/>
        <dbReference type="ChEBI" id="CHEBI:456216"/>
        <dbReference type="EC" id="2.7.4.16"/>
    </reaction>
</comment>
<feature type="binding site" evidence="1">
    <location>
        <position position="85"/>
    </location>
    <ligand>
        <name>Mg(2+)</name>
        <dbReference type="ChEBI" id="CHEBI:18420"/>
        <label>2</label>
    </ligand>
</feature>